<feature type="signal peptide" evidence="7">
    <location>
        <begin position="1"/>
        <end position="16"/>
    </location>
</feature>
<dbReference type="OrthoDB" id="4849160at2759"/>
<dbReference type="PANTHER" id="PTHR33353:SF34">
    <property type="entry name" value="ENDO-BETA-1,4-GLUCANASE D"/>
    <property type="match status" value="1"/>
</dbReference>
<keyword evidence="6" id="KW-1133">Transmembrane helix</keyword>
<evidence type="ECO:0000256" key="2">
    <source>
        <dbReference type="ARBA" id="ARBA00004613"/>
    </source>
</evidence>
<accession>E4ZS44</accession>
<evidence type="ECO:0000256" key="1">
    <source>
        <dbReference type="ARBA" id="ARBA00001973"/>
    </source>
</evidence>
<reference evidence="10" key="1">
    <citation type="journal article" date="2011" name="Nat. Commun.">
        <title>Effector diversification within compartments of the Leptosphaeria maculans genome affected by Repeat-Induced Point mutations.</title>
        <authorList>
            <person name="Rouxel T."/>
            <person name="Grandaubert J."/>
            <person name="Hane J.K."/>
            <person name="Hoede C."/>
            <person name="van de Wouw A.P."/>
            <person name="Couloux A."/>
            <person name="Dominguez V."/>
            <person name="Anthouard V."/>
            <person name="Bally P."/>
            <person name="Bourras S."/>
            <person name="Cozijnsen A.J."/>
            <person name="Ciuffetti L.M."/>
            <person name="Degrave A."/>
            <person name="Dilmaghani A."/>
            <person name="Duret L."/>
            <person name="Fudal I."/>
            <person name="Goodwin S.B."/>
            <person name="Gout L."/>
            <person name="Glaser N."/>
            <person name="Linglin J."/>
            <person name="Kema G.H.J."/>
            <person name="Lapalu N."/>
            <person name="Lawrence C.B."/>
            <person name="May K."/>
            <person name="Meyer M."/>
            <person name="Ollivier B."/>
            <person name="Poulain J."/>
            <person name="Schoch C.L."/>
            <person name="Simon A."/>
            <person name="Spatafora J.W."/>
            <person name="Stachowiak A."/>
            <person name="Turgeon B.G."/>
            <person name="Tyler B.M."/>
            <person name="Vincent D."/>
            <person name="Weissenbach J."/>
            <person name="Amselem J."/>
            <person name="Quesneville H."/>
            <person name="Oliver R.P."/>
            <person name="Wincker P."/>
            <person name="Balesdent M.-H."/>
            <person name="Howlett B.J."/>
        </authorList>
    </citation>
    <scope>NUCLEOTIDE SEQUENCE [LARGE SCALE GENOMIC DNA]</scope>
    <source>
        <strain evidence="10">JN3 / isolate v23.1.3 / race Av1-4-5-6-7-8</strain>
    </source>
</reference>
<keyword evidence="7" id="KW-0732">Signal</keyword>
<dbReference type="AlphaFoldDB" id="E4ZS44"/>
<feature type="region of interest" description="Disordered" evidence="5">
    <location>
        <begin position="603"/>
        <end position="622"/>
    </location>
</feature>
<dbReference type="RefSeq" id="XP_003837668.1">
    <property type="nucleotide sequence ID" value="XM_003837620.1"/>
</dbReference>
<evidence type="ECO:0000313" key="9">
    <source>
        <dbReference type="EMBL" id="CBX94224.1"/>
    </source>
</evidence>
<keyword evidence="6" id="KW-0812">Transmembrane</keyword>
<comment type="cofactor">
    <cofactor evidence="1">
        <name>Cu(2+)</name>
        <dbReference type="ChEBI" id="CHEBI:29036"/>
    </cofactor>
</comment>
<evidence type="ECO:0000256" key="6">
    <source>
        <dbReference type="SAM" id="Phobius"/>
    </source>
</evidence>
<protein>
    <recommendedName>
        <fullName evidence="8">Auxiliary Activity family 9 catalytic domain-containing protein</fullName>
    </recommendedName>
</protein>
<dbReference type="GO" id="GO:0005576">
    <property type="term" value="C:extracellular region"/>
    <property type="evidence" value="ECO:0007669"/>
    <property type="project" value="UniProtKB-SubCell"/>
</dbReference>
<feature type="compositionally biased region" description="Gly residues" evidence="5">
    <location>
        <begin position="603"/>
        <end position="618"/>
    </location>
</feature>
<feature type="region of interest" description="Disordered" evidence="5">
    <location>
        <begin position="375"/>
        <end position="408"/>
    </location>
</feature>
<comment type="subcellular location">
    <subcellularLocation>
        <location evidence="2">Secreted</location>
    </subcellularLocation>
</comment>
<feature type="compositionally biased region" description="Low complexity" evidence="5">
    <location>
        <begin position="391"/>
        <end position="408"/>
    </location>
</feature>
<gene>
    <name evidence="9" type="ORF">LEMA_P123760.1</name>
</gene>
<keyword evidence="10" id="KW-1185">Reference proteome</keyword>
<dbReference type="VEuPathDB" id="FungiDB:LEMA_P123760.1"/>
<dbReference type="STRING" id="985895.E4ZS44"/>
<proteinExistence type="predicted"/>
<dbReference type="PANTHER" id="PTHR33353">
    <property type="entry name" value="PUTATIVE (AFU_ORTHOLOGUE AFUA_1G12560)-RELATED"/>
    <property type="match status" value="1"/>
</dbReference>
<dbReference type="InterPro" id="IPR005103">
    <property type="entry name" value="AA9_LPMO"/>
</dbReference>
<dbReference type="CDD" id="cd21175">
    <property type="entry name" value="LPMO_AA9"/>
    <property type="match status" value="1"/>
</dbReference>
<dbReference type="InterPro" id="IPR049892">
    <property type="entry name" value="AA9"/>
</dbReference>
<dbReference type="HOGENOM" id="CLU_425168_0_0_1"/>
<dbReference type="GeneID" id="13285554"/>
<evidence type="ECO:0000313" key="10">
    <source>
        <dbReference type="Proteomes" id="UP000002668"/>
    </source>
</evidence>
<dbReference type="Proteomes" id="UP000002668">
    <property type="component" value="Genome"/>
</dbReference>
<dbReference type="InParanoid" id="E4ZS44"/>
<sequence>MLSLLVLLAPLVAAHGHVEKVIADGVTYQGWNAALRYQNPIPATVGWQADNLDNGFVEPSRFGSADIVCHKLGKSNGAYVAVKPGSKVTFQWDTWPVSHAGPVQEYIAPCNGDCGSVTPTSLRWTKVQSSAYKSGSNPGNWVTDDLIKNNFSWDLTIPNLAPGKYVVRHEIIALHAAGQPNGAQAYPQCINIEVGGSGTVKLDGGVPATSFYKATDPGIVFSLYRSFDGYPIPGPEVKKLAKRGEANKSLPLEFILTFTHPPLVILPLTTHLTAKSKLLLCLSTVYTTTNLQSPNNTTASIMVTPTPQLTLSISPPPHLLLSPPPNHPTRTASMTPPPIQTVRPTAPATNNAVSPTYHTFAAEHAAPSPLAHSVLHSSPHDQQHDHIDPISPSTYTTSPMTPTSPVLTPVSPRAELASPIVSARLAFPLPPLPVYNTAAQETEIGTAATTATATETRNNMQQTQCCTAFPNALPPRPQRKKAGMIKRLFERRGERGGHGDGDVEMGDMAGRTSVVVSAGSGHRDNRYRAQSTTTGTLTTPILMPTNGPSIGPSNATTGRRYSMYRRLGILLVAALVSCVLLFAIVGLVLYLVKYRRKQEGGPGLVAGGKGAGESGKGVGESYSGLAESENGIMEVLTRIGGVGG</sequence>
<dbReference type="EMBL" id="FP929120">
    <property type="protein sequence ID" value="CBX94224.1"/>
    <property type="molecule type" value="Genomic_DNA"/>
</dbReference>
<dbReference type="Gene3D" id="2.70.50.70">
    <property type="match status" value="1"/>
</dbReference>
<keyword evidence="3" id="KW-0964">Secreted</keyword>
<evidence type="ECO:0000259" key="8">
    <source>
        <dbReference type="Pfam" id="PF03443"/>
    </source>
</evidence>
<feature type="domain" description="Auxiliary Activity family 9 catalytic" evidence="8">
    <location>
        <begin position="15"/>
        <end position="226"/>
    </location>
</feature>
<keyword evidence="4" id="KW-1015">Disulfide bond</keyword>
<organism evidence="10">
    <name type="scientific">Leptosphaeria maculans (strain JN3 / isolate v23.1.3 / race Av1-4-5-6-7-8)</name>
    <name type="common">Blackleg fungus</name>
    <name type="synonym">Phoma lingam</name>
    <dbReference type="NCBI Taxonomy" id="985895"/>
    <lineage>
        <taxon>Eukaryota</taxon>
        <taxon>Fungi</taxon>
        <taxon>Dikarya</taxon>
        <taxon>Ascomycota</taxon>
        <taxon>Pezizomycotina</taxon>
        <taxon>Dothideomycetes</taxon>
        <taxon>Pleosporomycetidae</taxon>
        <taxon>Pleosporales</taxon>
        <taxon>Pleosporineae</taxon>
        <taxon>Leptosphaeriaceae</taxon>
        <taxon>Plenodomus</taxon>
        <taxon>Plenodomus lingam/Leptosphaeria maculans species complex</taxon>
    </lineage>
</organism>
<dbReference type="CAZy" id="AA9">
    <property type="family name" value="Auxiliary Activities 9"/>
</dbReference>
<feature type="compositionally biased region" description="Basic and acidic residues" evidence="5">
    <location>
        <begin position="378"/>
        <end position="388"/>
    </location>
</feature>
<dbReference type="eggNOG" id="ENOG502RY3D">
    <property type="taxonomic scope" value="Eukaryota"/>
</dbReference>
<evidence type="ECO:0000256" key="4">
    <source>
        <dbReference type="ARBA" id="ARBA00023157"/>
    </source>
</evidence>
<keyword evidence="6" id="KW-0472">Membrane</keyword>
<evidence type="ECO:0000256" key="5">
    <source>
        <dbReference type="SAM" id="MobiDB-lite"/>
    </source>
</evidence>
<feature type="chain" id="PRO_5003193132" description="Auxiliary Activity family 9 catalytic domain-containing protein" evidence="7">
    <location>
        <begin position="17"/>
        <end position="644"/>
    </location>
</feature>
<feature type="transmembrane region" description="Helical" evidence="6">
    <location>
        <begin position="567"/>
        <end position="592"/>
    </location>
</feature>
<evidence type="ECO:0000256" key="3">
    <source>
        <dbReference type="ARBA" id="ARBA00022525"/>
    </source>
</evidence>
<name>E4ZS44_LEPMJ</name>
<dbReference type="Pfam" id="PF03443">
    <property type="entry name" value="AA9"/>
    <property type="match status" value="1"/>
</dbReference>
<evidence type="ECO:0000256" key="7">
    <source>
        <dbReference type="SAM" id="SignalP"/>
    </source>
</evidence>